<dbReference type="EMBL" id="CP095075">
    <property type="protein sequence ID" value="UOR10257.1"/>
    <property type="molecule type" value="Genomic_DNA"/>
</dbReference>
<gene>
    <name evidence="1" type="ORF">MUO15_11055</name>
</gene>
<protein>
    <submittedName>
        <fullName evidence="1">Uncharacterized protein</fullName>
    </submittedName>
</protein>
<dbReference type="RefSeq" id="WP_245029289.1">
    <property type="nucleotide sequence ID" value="NZ_CP095075.1"/>
</dbReference>
<proteinExistence type="predicted"/>
<evidence type="ECO:0000313" key="1">
    <source>
        <dbReference type="EMBL" id="UOR10257.1"/>
    </source>
</evidence>
<name>A0ABY4H6Z5_9BACI</name>
<organism evidence="1 2">
    <name type="scientific">Halobacillus amylolyticus</name>
    <dbReference type="NCBI Taxonomy" id="2932259"/>
    <lineage>
        <taxon>Bacteria</taxon>
        <taxon>Bacillati</taxon>
        <taxon>Bacillota</taxon>
        <taxon>Bacilli</taxon>
        <taxon>Bacillales</taxon>
        <taxon>Bacillaceae</taxon>
        <taxon>Halobacillus</taxon>
    </lineage>
</organism>
<sequence length="63" mass="7319">MTLYTSKHERLHFNAGTRAFARLSDAPGENLQQMNIALSIFVVNESFWLKKFKLHALFGKAWH</sequence>
<reference evidence="1" key="1">
    <citation type="submission" date="2022-04" db="EMBL/GenBank/DDBJ databases">
        <title>Halobacillus sp. isolated from saltern.</title>
        <authorList>
            <person name="Won M."/>
            <person name="Lee C.-M."/>
            <person name="Woen H.-Y."/>
            <person name="Kwon S.-W."/>
        </authorList>
    </citation>
    <scope>NUCLEOTIDE SEQUENCE</scope>
    <source>
        <strain evidence="1">SSHM10-5</strain>
    </source>
</reference>
<dbReference type="Proteomes" id="UP000830326">
    <property type="component" value="Chromosome"/>
</dbReference>
<accession>A0ABY4H6Z5</accession>
<evidence type="ECO:0000313" key="2">
    <source>
        <dbReference type="Proteomes" id="UP000830326"/>
    </source>
</evidence>
<keyword evidence="2" id="KW-1185">Reference proteome</keyword>